<feature type="domain" description="HTH tetR-type" evidence="6">
    <location>
        <begin position="30"/>
        <end position="90"/>
    </location>
</feature>
<proteinExistence type="predicted"/>
<dbReference type="GO" id="GO:0045892">
    <property type="term" value="P:negative regulation of DNA-templated transcription"/>
    <property type="evidence" value="ECO:0007669"/>
    <property type="project" value="InterPro"/>
</dbReference>
<sequence>MAGKADRATATETALVWERPERGTRGPAPERSREQLTEAAIGLADAGGLAAVSVRQVARELGTGPASLYRYVASRDDLVDLMVDTATGEIDLDVELTGDPVTDLVALATRTQCVHLRHPWLLEVPPEALRVGPRGLDYLEFALRALEPVAGLTGPGKLEAVAVLNALVAMLSGVELRARRSPTGRQAAQAAYLGAVAGRGGHPLLAAALAGGAADGPAGGAHLGAGDTAGAGAGFERVVRRALAGLLVPDPPVPPVR</sequence>
<dbReference type="InterPro" id="IPR050109">
    <property type="entry name" value="HTH-type_TetR-like_transc_reg"/>
</dbReference>
<accession>A0A9X8N4A7</accession>
<organism evidence="7 8">
    <name type="scientific">Streptomyces yunnanensis</name>
    <dbReference type="NCBI Taxonomy" id="156453"/>
    <lineage>
        <taxon>Bacteria</taxon>
        <taxon>Bacillati</taxon>
        <taxon>Actinomycetota</taxon>
        <taxon>Actinomycetes</taxon>
        <taxon>Kitasatosporales</taxon>
        <taxon>Streptomycetaceae</taxon>
        <taxon>Streptomyces</taxon>
    </lineage>
</organism>
<dbReference type="Pfam" id="PF02909">
    <property type="entry name" value="TetR_C_1"/>
    <property type="match status" value="1"/>
</dbReference>
<dbReference type="PANTHER" id="PTHR30055:SF151">
    <property type="entry name" value="TRANSCRIPTIONAL REGULATORY PROTEIN"/>
    <property type="match status" value="1"/>
</dbReference>
<feature type="region of interest" description="Disordered" evidence="5">
    <location>
        <begin position="1"/>
        <end position="33"/>
    </location>
</feature>
<dbReference type="PROSITE" id="PS50977">
    <property type="entry name" value="HTH_TETR_2"/>
    <property type="match status" value="1"/>
</dbReference>
<gene>
    <name evidence="7" type="ORF">SAMN05216268_11661</name>
</gene>
<evidence type="ECO:0000256" key="1">
    <source>
        <dbReference type="ARBA" id="ARBA00023015"/>
    </source>
</evidence>
<dbReference type="GO" id="GO:0003700">
    <property type="term" value="F:DNA-binding transcription factor activity"/>
    <property type="evidence" value="ECO:0007669"/>
    <property type="project" value="TreeGrafter"/>
</dbReference>
<name>A0A9X8N4A7_9ACTN</name>
<dbReference type="AlphaFoldDB" id="A0A9X8N4A7"/>
<keyword evidence="2 4" id="KW-0238">DNA-binding</keyword>
<dbReference type="InterPro" id="IPR001647">
    <property type="entry name" value="HTH_TetR"/>
</dbReference>
<evidence type="ECO:0000256" key="2">
    <source>
        <dbReference type="ARBA" id="ARBA00023125"/>
    </source>
</evidence>
<keyword evidence="3" id="KW-0804">Transcription</keyword>
<dbReference type="RefSeq" id="WP_073447481.1">
    <property type="nucleotide sequence ID" value="NZ_FRBK01000016.1"/>
</dbReference>
<reference evidence="8" key="1">
    <citation type="submission" date="2016-11" db="EMBL/GenBank/DDBJ databases">
        <authorList>
            <person name="Jaros S."/>
            <person name="Januszkiewicz K."/>
            <person name="Wedrychowicz H."/>
        </authorList>
    </citation>
    <scope>NUCLEOTIDE SEQUENCE [LARGE SCALE GENOMIC DNA]</scope>
    <source>
        <strain evidence="8">CGMCC 4.3555</strain>
    </source>
</reference>
<dbReference type="SUPFAM" id="SSF46689">
    <property type="entry name" value="Homeodomain-like"/>
    <property type="match status" value="1"/>
</dbReference>
<evidence type="ECO:0000256" key="5">
    <source>
        <dbReference type="SAM" id="MobiDB-lite"/>
    </source>
</evidence>
<feature type="compositionally biased region" description="Basic and acidic residues" evidence="5">
    <location>
        <begin position="18"/>
        <end position="33"/>
    </location>
</feature>
<dbReference type="EMBL" id="FRBK01000016">
    <property type="protein sequence ID" value="SHM91507.1"/>
    <property type="molecule type" value="Genomic_DNA"/>
</dbReference>
<keyword evidence="1" id="KW-0805">Transcription regulation</keyword>
<evidence type="ECO:0000256" key="4">
    <source>
        <dbReference type="PROSITE-ProRule" id="PRU00335"/>
    </source>
</evidence>
<feature type="DNA-binding region" description="H-T-H motif" evidence="4">
    <location>
        <begin position="53"/>
        <end position="72"/>
    </location>
</feature>
<evidence type="ECO:0000256" key="3">
    <source>
        <dbReference type="ARBA" id="ARBA00023163"/>
    </source>
</evidence>
<dbReference type="Proteomes" id="UP000184388">
    <property type="component" value="Unassembled WGS sequence"/>
</dbReference>
<dbReference type="Pfam" id="PF00440">
    <property type="entry name" value="TetR_N"/>
    <property type="match status" value="1"/>
</dbReference>
<dbReference type="PANTHER" id="PTHR30055">
    <property type="entry name" value="HTH-TYPE TRANSCRIPTIONAL REGULATOR RUTR"/>
    <property type="match status" value="1"/>
</dbReference>
<evidence type="ECO:0000313" key="7">
    <source>
        <dbReference type="EMBL" id="SHM91507.1"/>
    </source>
</evidence>
<evidence type="ECO:0000313" key="8">
    <source>
        <dbReference type="Proteomes" id="UP000184388"/>
    </source>
</evidence>
<dbReference type="InterPro" id="IPR004111">
    <property type="entry name" value="Repressor_TetR_C"/>
</dbReference>
<comment type="caution">
    <text evidence="7">The sequence shown here is derived from an EMBL/GenBank/DDBJ whole genome shotgun (WGS) entry which is preliminary data.</text>
</comment>
<dbReference type="GO" id="GO:0000976">
    <property type="term" value="F:transcription cis-regulatory region binding"/>
    <property type="evidence" value="ECO:0007669"/>
    <property type="project" value="TreeGrafter"/>
</dbReference>
<dbReference type="InterPro" id="IPR036271">
    <property type="entry name" value="Tet_transcr_reg_TetR-rel_C_sf"/>
</dbReference>
<evidence type="ECO:0000259" key="6">
    <source>
        <dbReference type="PROSITE" id="PS50977"/>
    </source>
</evidence>
<dbReference type="Gene3D" id="1.10.357.10">
    <property type="entry name" value="Tetracycline Repressor, domain 2"/>
    <property type="match status" value="1"/>
</dbReference>
<dbReference type="Gene3D" id="1.10.10.60">
    <property type="entry name" value="Homeodomain-like"/>
    <property type="match status" value="1"/>
</dbReference>
<dbReference type="SUPFAM" id="SSF48498">
    <property type="entry name" value="Tetracyclin repressor-like, C-terminal domain"/>
    <property type="match status" value="1"/>
</dbReference>
<dbReference type="InterPro" id="IPR009057">
    <property type="entry name" value="Homeodomain-like_sf"/>
</dbReference>
<protein>
    <submittedName>
        <fullName evidence="7">Transcriptional regulator, TetR family</fullName>
    </submittedName>
</protein>